<dbReference type="AlphaFoldDB" id="A0A7K9Q809"/>
<feature type="signal peptide" evidence="9">
    <location>
        <begin position="1"/>
        <end position="19"/>
    </location>
</feature>
<keyword evidence="12" id="KW-1185">Reference proteome</keyword>
<feature type="region of interest" description="Disordered" evidence="7">
    <location>
        <begin position="294"/>
        <end position="338"/>
    </location>
</feature>
<dbReference type="InterPro" id="IPR011106">
    <property type="entry name" value="MANSC_N"/>
</dbReference>
<evidence type="ECO:0000256" key="4">
    <source>
        <dbReference type="ARBA" id="ARBA00022989"/>
    </source>
</evidence>
<gene>
    <name evidence="11" type="primary">Mansc1</name>
    <name evidence="11" type="ORF">IRECYA_R10493</name>
</gene>
<dbReference type="InterPro" id="IPR013980">
    <property type="entry name" value="MANSC_dom"/>
</dbReference>
<dbReference type="SMART" id="SM00765">
    <property type="entry name" value="MANEC"/>
    <property type="match status" value="1"/>
</dbReference>
<feature type="compositionally biased region" description="Polar residues" evidence="7">
    <location>
        <begin position="298"/>
        <end position="323"/>
    </location>
</feature>
<evidence type="ECO:0000313" key="11">
    <source>
        <dbReference type="EMBL" id="NXI07777.1"/>
    </source>
</evidence>
<keyword evidence="3 9" id="KW-0732">Signal</keyword>
<dbReference type="Proteomes" id="UP000530962">
    <property type="component" value="Unassembled WGS sequence"/>
</dbReference>
<feature type="chain" id="PRO_5029674807" evidence="9">
    <location>
        <begin position="20"/>
        <end position="441"/>
    </location>
</feature>
<dbReference type="PANTHER" id="PTHR46876:SF3">
    <property type="entry name" value="MANSC DOMAIN CONTAINING 1"/>
    <property type="match status" value="1"/>
</dbReference>
<feature type="non-terminal residue" evidence="11">
    <location>
        <position position="441"/>
    </location>
</feature>
<evidence type="ECO:0000256" key="7">
    <source>
        <dbReference type="SAM" id="MobiDB-lite"/>
    </source>
</evidence>
<evidence type="ECO:0000256" key="8">
    <source>
        <dbReference type="SAM" id="Phobius"/>
    </source>
</evidence>
<feature type="transmembrane region" description="Helical" evidence="8">
    <location>
        <begin position="396"/>
        <end position="415"/>
    </location>
</feature>
<evidence type="ECO:0000256" key="3">
    <source>
        <dbReference type="ARBA" id="ARBA00022729"/>
    </source>
</evidence>
<reference evidence="11 12" key="1">
    <citation type="submission" date="2019-09" db="EMBL/GenBank/DDBJ databases">
        <title>Bird 10,000 Genomes (B10K) Project - Family phase.</title>
        <authorList>
            <person name="Zhang G."/>
        </authorList>
    </citation>
    <scope>NUCLEOTIDE SEQUENCE [LARGE SCALE GENOMIC DNA]</scope>
    <source>
        <strain evidence="11">B10K-DU-001-26</strain>
        <tissue evidence="11">Muscle</tissue>
    </source>
</reference>
<dbReference type="GO" id="GO:0016020">
    <property type="term" value="C:membrane"/>
    <property type="evidence" value="ECO:0007669"/>
    <property type="project" value="UniProtKB-SubCell"/>
</dbReference>
<feature type="region of interest" description="Disordered" evidence="7">
    <location>
        <begin position="357"/>
        <end position="382"/>
    </location>
</feature>
<evidence type="ECO:0000313" key="12">
    <source>
        <dbReference type="Proteomes" id="UP000530962"/>
    </source>
</evidence>
<accession>A0A7K9Q809</accession>
<proteinExistence type="predicted"/>
<dbReference type="Pfam" id="PF07502">
    <property type="entry name" value="MANEC"/>
    <property type="match status" value="1"/>
</dbReference>
<comment type="caution">
    <text evidence="11">The sequence shown here is derived from an EMBL/GenBank/DDBJ whole genome shotgun (WGS) entry which is preliminary data.</text>
</comment>
<feature type="non-terminal residue" evidence="11">
    <location>
        <position position="1"/>
    </location>
</feature>
<sequence>LLVMTCLMAGPALSQECSAEKMENSIIDIDLSLPRGLRGADPLRVPSAGACVRACCSGHRLAGDKKCNFVIFYAARTSTHPNCYLFYCLRTEACPMKPATGLVSYKITTDTHAQEDKSIKTENFSSNEYALPSDTGTFISHSQNIHQNHTASLQQSVFHQASELLNHIGQHLDNMELHTVFPEFQRAKQSESLDPISKQQVINLPPNMPSAVPVENPTASFPITAQTGAPETSSASLNPLLTSTAQLESHTTSLHPGAAKPNTTCPTTAASLPAAATAAKPAVPATSITVTHVPLSKPKNSASPSATKQVTTNSRSATTQSGLRTPAMAPQPTVVSSNDTSDVTLLSFPGFILSSDSPASSQNDLRGYDPSDSESSLSEGVPRGKGVFQLGEKSSLVVALFFGVIFLLLVIVLTGKKIYESLQKRHYTRLDYLINGIYADV</sequence>
<organism evidence="11 12">
    <name type="scientific">Irena cyanogastra</name>
    <name type="common">Philippine fairy-bluebird</name>
    <dbReference type="NCBI Taxonomy" id="175120"/>
    <lineage>
        <taxon>Eukaryota</taxon>
        <taxon>Metazoa</taxon>
        <taxon>Chordata</taxon>
        <taxon>Craniata</taxon>
        <taxon>Vertebrata</taxon>
        <taxon>Euteleostomi</taxon>
        <taxon>Archelosauria</taxon>
        <taxon>Archosauria</taxon>
        <taxon>Dinosauria</taxon>
        <taxon>Saurischia</taxon>
        <taxon>Theropoda</taxon>
        <taxon>Coelurosauria</taxon>
        <taxon>Aves</taxon>
        <taxon>Neognathae</taxon>
        <taxon>Neoaves</taxon>
        <taxon>Telluraves</taxon>
        <taxon>Australaves</taxon>
        <taxon>Passeriformes</taxon>
        <taxon>Corvoidea</taxon>
        <taxon>Irenidae</taxon>
        <taxon>Irena</taxon>
    </lineage>
</organism>
<evidence type="ECO:0000256" key="1">
    <source>
        <dbReference type="ARBA" id="ARBA00004479"/>
    </source>
</evidence>
<name>A0A7K9Q809_IRECY</name>
<comment type="subcellular location">
    <subcellularLocation>
        <location evidence="1">Membrane</location>
        <topology evidence="1">Single-pass type I membrane protein</topology>
    </subcellularLocation>
</comment>
<dbReference type="PANTHER" id="PTHR46876">
    <property type="entry name" value="LOW-DENSITY LIPOPROTEIN RECEPTOR-RELATED PROTEIN 11"/>
    <property type="match status" value="1"/>
</dbReference>
<dbReference type="InterPro" id="IPR041056">
    <property type="entry name" value="DUF5585"/>
</dbReference>
<evidence type="ECO:0000256" key="5">
    <source>
        <dbReference type="ARBA" id="ARBA00023136"/>
    </source>
</evidence>
<keyword evidence="4 8" id="KW-1133">Transmembrane helix</keyword>
<evidence type="ECO:0000259" key="10">
    <source>
        <dbReference type="PROSITE" id="PS50986"/>
    </source>
</evidence>
<dbReference type="EMBL" id="VWZV01001682">
    <property type="protein sequence ID" value="NXI07777.1"/>
    <property type="molecule type" value="Genomic_DNA"/>
</dbReference>
<evidence type="ECO:0000256" key="2">
    <source>
        <dbReference type="ARBA" id="ARBA00022692"/>
    </source>
</evidence>
<keyword evidence="5 8" id="KW-0472">Membrane</keyword>
<dbReference type="PROSITE" id="PS50986">
    <property type="entry name" value="MANSC"/>
    <property type="match status" value="1"/>
</dbReference>
<evidence type="ECO:0000256" key="9">
    <source>
        <dbReference type="SAM" id="SignalP"/>
    </source>
</evidence>
<feature type="domain" description="MANSC" evidence="10">
    <location>
        <begin position="21"/>
        <end position="105"/>
    </location>
</feature>
<evidence type="ECO:0000256" key="6">
    <source>
        <dbReference type="ARBA" id="ARBA00023180"/>
    </source>
</evidence>
<keyword evidence="2 8" id="KW-0812">Transmembrane</keyword>
<dbReference type="Pfam" id="PF17823">
    <property type="entry name" value="DUF5585"/>
    <property type="match status" value="1"/>
</dbReference>
<protein>
    <submittedName>
        <fullName evidence="11">MANS1 protein</fullName>
    </submittedName>
</protein>
<keyword evidence="6" id="KW-0325">Glycoprotein</keyword>